<dbReference type="GO" id="GO:0035556">
    <property type="term" value="P:intracellular signal transduction"/>
    <property type="evidence" value="ECO:0007669"/>
    <property type="project" value="TreeGrafter"/>
</dbReference>
<feature type="region of interest" description="Disordered" evidence="4">
    <location>
        <begin position="115"/>
        <end position="326"/>
    </location>
</feature>
<protein>
    <submittedName>
        <fullName evidence="6">Related to serine/threonine-specific protein kinase</fullName>
    </submittedName>
</protein>
<evidence type="ECO:0000256" key="3">
    <source>
        <dbReference type="PROSITE-ProRule" id="PRU10141"/>
    </source>
</evidence>
<dbReference type="SUPFAM" id="SSF56112">
    <property type="entry name" value="Protein kinase-like (PK-like)"/>
    <property type="match status" value="1"/>
</dbReference>
<dbReference type="Proteomes" id="UP000184330">
    <property type="component" value="Unassembled WGS sequence"/>
</dbReference>
<dbReference type="Pfam" id="PF00069">
    <property type="entry name" value="Pkinase"/>
    <property type="match status" value="1"/>
</dbReference>
<organism evidence="6 7">
    <name type="scientific">Phialocephala subalpina</name>
    <dbReference type="NCBI Taxonomy" id="576137"/>
    <lineage>
        <taxon>Eukaryota</taxon>
        <taxon>Fungi</taxon>
        <taxon>Dikarya</taxon>
        <taxon>Ascomycota</taxon>
        <taxon>Pezizomycotina</taxon>
        <taxon>Leotiomycetes</taxon>
        <taxon>Helotiales</taxon>
        <taxon>Mollisiaceae</taxon>
        <taxon>Phialocephala</taxon>
        <taxon>Phialocephala fortinii species complex</taxon>
    </lineage>
</organism>
<dbReference type="Gene3D" id="1.10.510.10">
    <property type="entry name" value="Transferase(Phosphotransferase) domain 1"/>
    <property type="match status" value="1"/>
</dbReference>
<dbReference type="GO" id="GO:0005524">
    <property type="term" value="F:ATP binding"/>
    <property type="evidence" value="ECO:0007669"/>
    <property type="project" value="UniProtKB-UniRule"/>
</dbReference>
<dbReference type="SMART" id="SM00220">
    <property type="entry name" value="S_TKc"/>
    <property type="match status" value="1"/>
</dbReference>
<dbReference type="AlphaFoldDB" id="A0A1L7XF79"/>
<dbReference type="PANTHER" id="PTHR24346:SF30">
    <property type="entry name" value="MATERNAL EMBRYONIC LEUCINE ZIPPER KINASE"/>
    <property type="match status" value="1"/>
</dbReference>
<dbReference type="STRING" id="576137.A0A1L7XF79"/>
<feature type="compositionally biased region" description="Basic and acidic residues" evidence="4">
    <location>
        <begin position="270"/>
        <end position="280"/>
    </location>
</feature>
<reference evidence="6 7" key="1">
    <citation type="submission" date="2016-03" db="EMBL/GenBank/DDBJ databases">
        <authorList>
            <person name="Ploux O."/>
        </authorList>
    </citation>
    <scope>NUCLEOTIDE SEQUENCE [LARGE SCALE GENOMIC DNA]</scope>
    <source>
        <strain evidence="6 7">UAMH 11012</strain>
    </source>
</reference>
<dbReference type="InterPro" id="IPR008271">
    <property type="entry name" value="Ser/Thr_kinase_AS"/>
</dbReference>
<keyword evidence="6" id="KW-0418">Kinase</keyword>
<evidence type="ECO:0000259" key="5">
    <source>
        <dbReference type="PROSITE" id="PS50011"/>
    </source>
</evidence>
<proteinExistence type="predicted"/>
<evidence type="ECO:0000313" key="7">
    <source>
        <dbReference type="Proteomes" id="UP000184330"/>
    </source>
</evidence>
<dbReference type="InterPro" id="IPR011009">
    <property type="entry name" value="Kinase-like_dom_sf"/>
</dbReference>
<dbReference type="InterPro" id="IPR000719">
    <property type="entry name" value="Prot_kinase_dom"/>
</dbReference>
<dbReference type="PROSITE" id="PS00108">
    <property type="entry name" value="PROTEIN_KINASE_ST"/>
    <property type="match status" value="1"/>
</dbReference>
<keyword evidence="6" id="KW-0808">Transferase</keyword>
<evidence type="ECO:0000256" key="1">
    <source>
        <dbReference type="ARBA" id="ARBA00022741"/>
    </source>
</evidence>
<feature type="region of interest" description="Disordered" evidence="4">
    <location>
        <begin position="31"/>
        <end position="75"/>
    </location>
</feature>
<feature type="compositionally biased region" description="Low complexity" evidence="4">
    <location>
        <begin position="32"/>
        <end position="46"/>
    </location>
</feature>
<evidence type="ECO:0000313" key="6">
    <source>
        <dbReference type="EMBL" id="CZR63699.1"/>
    </source>
</evidence>
<dbReference type="OrthoDB" id="4062651at2759"/>
<keyword evidence="1 3" id="KW-0547">Nucleotide-binding</keyword>
<dbReference type="InterPro" id="IPR017441">
    <property type="entry name" value="Protein_kinase_ATP_BS"/>
</dbReference>
<keyword evidence="2 3" id="KW-0067">ATP-binding</keyword>
<feature type="binding site" evidence="3">
    <location>
        <position position="400"/>
    </location>
    <ligand>
        <name>ATP</name>
        <dbReference type="ChEBI" id="CHEBI:30616"/>
    </ligand>
</feature>
<evidence type="ECO:0000256" key="2">
    <source>
        <dbReference type="ARBA" id="ARBA00022840"/>
    </source>
</evidence>
<dbReference type="PANTHER" id="PTHR24346">
    <property type="entry name" value="MAP/MICROTUBULE AFFINITY-REGULATING KINASE"/>
    <property type="match status" value="1"/>
</dbReference>
<name>A0A1L7XF79_9HELO</name>
<sequence>MPSTALIPQPHQNPHLNHELLHNTLAGLQLDSQSSASSSFPSSPESRPFDLHDPIPEEDEETGSEAGNEPITPLEAHQLLPNALTGTMNGSEKTANVATVLSTCDQYLEAGAALKPSQGKSLPTSAPAEHTPRPPSQKNSSEKPSILRRVMSGLSKKHTSSPNGGGHNSTQLDGSAMPIVNASDPNFEKEHRKMSVGRISAANSPAATRTNTPPSPTSTAEVDKRFITPSKEPQPQELFASSRKKNRSSTGFSFRDKISSTKNKISIGPNEKDASPDRRNRATSVDLDAPGVELALARSRSISRSSNPKDEEAVEAPAPEPQLPGRSVWPAIAEEGTGVKARRLSLSLPDDLIVEVHDLYTDFDDRSKLGLKGKSIGKGATANVRLVVRRGRASEVYAAKEFRGKSTNEKTEDYEKKIKSEYCIAKSAHHPNIVETVELCTHNGRWTHVMQYCSEGDLLNLISLKYLSKDDHLSSRLCIFKQLIRGVDYLHGHGIAHRDIKPENLLITKDGCLKITDFGVSEVFAGKHPGVRSAGGECGKDMGEIRLCQPGMCGSPPYMAPEVIAKTGDYDPRLADSWSVAVVEVCITANGVLWNEAIPGTNSSYDELVRGWDKWMAKHDGGANISGVDYPHVNFFDKFVNPPALRRLLLAMLHPDPAKRVSVSQVANNGWLKGIECCQPDSNGPCTINISKPKVFTKVVQHNHLPPKHHHGHKLVRLPGSTAM</sequence>
<accession>A0A1L7XF79</accession>
<dbReference type="GO" id="GO:0005737">
    <property type="term" value="C:cytoplasm"/>
    <property type="evidence" value="ECO:0007669"/>
    <property type="project" value="TreeGrafter"/>
</dbReference>
<feature type="compositionally biased region" description="Low complexity" evidence="4">
    <location>
        <begin position="200"/>
        <end position="220"/>
    </location>
</feature>
<dbReference type="PROSITE" id="PS50011">
    <property type="entry name" value="PROTEIN_KINASE_DOM"/>
    <property type="match status" value="1"/>
</dbReference>
<dbReference type="EMBL" id="FJOG01000024">
    <property type="protein sequence ID" value="CZR63699.1"/>
    <property type="molecule type" value="Genomic_DNA"/>
</dbReference>
<evidence type="ECO:0000256" key="4">
    <source>
        <dbReference type="SAM" id="MobiDB-lite"/>
    </source>
</evidence>
<dbReference type="PROSITE" id="PS00107">
    <property type="entry name" value="PROTEIN_KINASE_ATP"/>
    <property type="match status" value="1"/>
</dbReference>
<dbReference type="GO" id="GO:0004674">
    <property type="term" value="F:protein serine/threonine kinase activity"/>
    <property type="evidence" value="ECO:0007669"/>
    <property type="project" value="TreeGrafter"/>
</dbReference>
<feature type="domain" description="Protein kinase" evidence="5">
    <location>
        <begin position="370"/>
        <end position="672"/>
    </location>
</feature>
<keyword evidence="7" id="KW-1185">Reference proteome</keyword>
<gene>
    <name evidence="6" type="ORF">PAC_13596</name>
</gene>